<evidence type="ECO:0000313" key="1">
    <source>
        <dbReference type="EMBL" id="KAJ3552742.1"/>
    </source>
</evidence>
<name>A0ACC1T3X2_9APHY</name>
<dbReference type="EMBL" id="JANHOG010000623">
    <property type="protein sequence ID" value="KAJ3552742.1"/>
    <property type="molecule type" value="Genomic_DNA"/>
</dbReference>
<proteinExistence type="predicted"/>
<gene>
    <name evidence="1" type="ORF">NM688_g3993</name>
</gene>
<accession>A0ACC1T3X2</accession>
<keyword evidence="2" id="KW-1185">Reference proteome</keyword>
<organism evidence="1 2">
    <name type="scientific">Phlebia brevispora</name>
    <dbReference type="NCBI Taxonomy" id="194682"/>
    <lineage>
        <taxon>Eukaryota</taxon>
        <taxon>Fungi</taxon>
        <taxon>Dikarya</taxon>
        <taxon>Basidiomycota</taxon>
        <taxon>Agaricomycotina</taxon>
        <taxon>Agaricomycetes</taxon>
        <taxon>Polyporales</taxon>
        <taxon>Meruliaceae</taxon>
        <taxon>Phlebia</taxon>
    </lineage>
</organism>
<protein>
    <submittedName>
        <fullName evidence="1">Uncharacterized protein</fullName>
    </submittedName>
</protein>
<reference evidence="1" key="1">
    <citation type="submission" date="2022-07" db="EMBL/GenBank/DDBJ databases">
        <title>Genome Sequence of Phlebia brevispora.</title>
        <authorList>
            <person name="Buettner E."/>
        </authorList>
    </citation>
    <scope>NUCLEOTIDE SEQUENCE</scope>
    <source>
        <strain evidence="1">MPL23</strain>
    </source>
</reference>
<sequence length="270" mass="29477">MMIFLNVVYNLPLAISGLFSALRVFALLDHAYFTAGCVLLLGLAPMGIALYVDCHMVFLYVDDAVLGSSCYFLSILLPAPVLFSLASILTVIAPDIIAIVATWRKTYRQVRQAASIGVCAGFSETLIQYGTLYFGVILLVNMVSLAVFLIHSGSRFTNGISVFVAILPNILISRFIINLRQVESLASGSRSRLCSMSAPRFRVPSIPEMIGNLGEPLSNGDEAHEVRHTESCAECCNELHNRDNDGDRVSRTAEGDSSSGDMLKMQREMV</sequence>
<dbReference type="Proteomes" id="UP001148662">
    <property type="component" value="Unassembled WGS sequence"/>
</dbReference>
<comment type="caution">
    <text evidence="1">The sequence shown here is derived from an EMBL/GenBank/DDBJ whole genome shotgun (WGS) entry which is preliminary data.</text>
</comment>
<evidence type="ECO:0000313" key="2">
    <source>
        <dbReference type="Proteomes" id="UP001148662"/>
    </source>
</evidence>